<evidence type="ECO:0000259" key="6">
    <source>
        <dbReference type="Pfam" id="PF08241"/>
    </source>
</evidence>
<proteinExistence type="inferred from homology"/>
<dbReference type="CDD" id="cd02440">
    <property type="entry name" value="AdoMet_MTases"/>
    <property type="match status" value="1"/>
</dbReference>
<accession>A0A146FX10</accession>
<evidence type="ECO:0000256" key="5">
    <source>
        <dbReference type="ARBA" id="ARBA00022691"/>
    </source>
</evidence>
<dbReference type="Pfam" id="PF08241">
    <property type="entry name" value="Methyltransf_11"/>
    <property type="match status" value="1"/>
</dbReference>
<evidence type="ECO:0000256" key="2">
    <source>
        <dbReference type="ARBA" id="ARBA00008361"/>
    </source>
</evidence>
<name>A0A146FX10_ASPKA</name>
<dbReference type="GO" id="GO:0032259">
    <property type="term" value="P:methylation"/>
    <property type="evidence" value="ECO:0007669"/>
    <property type="project" value="UniProtKB-KW"/>
</dbReference>
<keyword evidence="4" id="KW-0808">Transferase</keyword>
<evidence type="ECO:0000256" key="4">
    <source>
        <dbReference type="ARBA" id="ARBA00022679"/>
    </source>
</evidence>
<keyword evidence="10" id="KW-1185">Reference proteome</keyword>
<evidence type="ECO:0000256" key="1">
    <source>
        <dbReference type="ARBA" id="ARBA00005179"/>
    </source>
</evidence>
<dbReference type="Proteomes" id="UP000075230">
    <property type="component" value="Unassembled WGS sequence"/>
</dbReference>
<keyword evidence="3" id="KW-0489">Methyltransferase</keyword>
<evidence type="ECO:0000313" key="10">
    <source>
        <dbReference type="Proteomes" id="UP000661280"/>
    </source>
</evidence>
<dbReference type="PANTHER" id="PTHR44942">
    <property type="entry name" value="METHYLTRANSF_11 DOMAIN-CONTAINING PROTEIN"/>
    <property type="match status" value="1"/>
</dbReference>
<dbReference type="VEuPathDB" id="FungiDB:ASPFODRAFT_61853"/>
<comment type="pathway">
    <text evidence="1">Secondary metabolite biosynthesis.</text>
</comment>
<dbReference type="InterPro" id="IPR029063">
    <property type="entry name" value="SAM-dependent_MTases_sf"/>
</dbReference>
<dbReference type="Proteomes" id="UP000661280">
    <property type="component" value="Chromosome 6"/>
</dbReference>
<dbReference type="EMBL" id="AP024430">
    <property type="protein sequence ID" value="BCS02760.1"/>
    <property type="molecule type" value="Genomic_DNA"/>
</dbReference>
<dbReference type="AlphaFoldDB" id="A0A146FX10"/>
<reference evidence="8 9" key="1">
    <citation type="journal article" date="2016" name="DNA Res.">
        <title>Genome sequence of Aspergillus luchuensis NBRC 4314.</title>
        <authorList>
            <person name="Yamada O."/>
            <person name="Machida M."/>
            <person name="Hosoyama A."/>
            <person name="Goto M."/>
            <person name="Takahashi T."/>
            <person name="Futagami T."/>
            <person name="Yamagata Y."/>
            <person name="Takeuchi M."/>
            <person name="Kobayashi T."/>
            <person name="Koike H."/>
            <person name="Abe K."/>
            <person name="Asai K."/>
            <person name="Arita M."/>
            <person name="Fujita N."/>
            <person name="Fukuda K."/>
            <person name="Higa K."/>
            <person name="Horikawa H."/>
            <person name="Ishikawa T."/>
            <person name="Jinno K."/>
            <person name="Kato Y."/>
            <person name="Kirimura K."/>
            <person name="Mizutani O."/>
            <person name="Nakasone K."/>
            <person name="Sano M."/>
            <person name="Shiraishi Y."/>
            <person name="Tsukahara M."/>
            <person name="Gomi K."/>
        </authorList>
    </citation>
    <scope>NUCLEOTIDE SEQUENCE [LARGE SCALE GENOMIC DNA]</scope>
    <source>
        <strain evidence="8 9">RIB 2604</strain>
    </source>
</reference>
<reference evidence="7" key="4">
    <citation type="submission" date="2021-02" db="EMBL/GenBank/DDBJ databases">
        <title>Aspergillus luchuensis mut. kawachii IFO 4304 genome sequence.</title>
        <authorList>
            <person name="Mori K."/>
            <person name="Kadooka C."/>
            <person name="Goto M."/>
            <person name="Futagami T."/>
        </authorList>
    </citation>
    <scope>NUCLEOTIDE SEQUENCE</scope>
    <source>
        <strain evidence="7">IFO 4308</strain>
    </source>
</reference>
<dbReference type="GO" id="GO:0008757">
    <property type="term" value="F:S-adenosylmethionine-dependent methyltransferase activity"/>
    <property type="evidence" value="ECO:0007669"/>
    <property type="project" value="InterPro"/>
</dbReference>
<keyword evidence="5" id="KW-0949">S-adenosyl-L-methionine</keyword>
<dbReference type="GeneID" id="64964081"/>
<dbReference type="OrthoDB" id="10004862at2759"/>
<organism evidence="8 9">
    <name type="scientific">Aspergillus kawachii</name>
    <name type="common">White koji mold</name>
    <name type="synonym">Aspergillus awamori var. kawachi</name>
    <dbReference type="NCBI Taxonomy" id="1069201"/>
    <lineage>
        <taxon>Eukaryota</taxon>
        <taxon>Fungi</taxon>
        <taxon>Dikarya</taxon>
        <taxon>Ascomycota</taxon>
        <taxon>Pezizomycotina</taxon>
        <taxon>Eurotiomycetes</taxon>
        <taxon>Eurotiomycetidae</taxon>
        <taxon>Eurotiales</taxon>
        <taxon>Aspergillaceae</taxon>
        <taxon>Aspergillus</taxon>
        <taxon>Aspergillus subgen. Circumdati</taxon>
    </lineage>
</organism>
<evidence type="ECO:0000256" key="3">
    <source>
        <dbReference type="ARBA" id="ARBA00022603"/>
    </source>
</evidence>
<dbReference type="InterPro" id="IPR013216">
    <property type="entry name" value="Methyltransf_11"/>
</dbReference>
<gene>
    <name evidence="7" type="ORF">AKAW2_61024S</name>
    <name evidence="8" type="ORF">RIB2604_03300380</name>
</gene>
<dbReference type="RefSeq" id="XP_041546522.1">
    <property type="nucleotide sequence ID" value="XM_041693215.1"/>
</dbReference>
<evidence type="ECO:0000313" key="8">
    <source>
        <dbReference type="EMBL" id="GAT30066.1"/>
    </source>
</evidence>
<dbReference type="EMBL" id="BCWF01000032">
    <property type="protein sequence ID" value="GAT30066.1"/>
    <property type="molecule type" value="Genomic_DNA"/>
</dbReference>
<comment type="similarity">
    <text evidence="2">Belongs to the methyltransferase superfamily.</text>
</comment>
<evidence type="ECO:0000313" key="9">
    <source>
        <dbReference type="Proteomes" id="UP000075230"/>
    </source>
</evidence>
<reference evidence="7" key="3">
    <citation type="submission" date="2021-01" db="EMBL/GenBank/DDBJ databases">
        <authorList>
            <consortium name="Aspergillus luchuensis mut. kawachii IFO 4304 genome sequencing consortium"/>
            <person name="Kazuki M."/>
            <person name="Futagami T."/>
        </authorList>
    </citation>
    <scope>NUCLEOTIDE SEQUENCE</scope>
    <source>
        <strain evidence="7">IFO 4308</strain>
    </source>
</reference>
<protein>
    <recommendedName>
        <fullName evidence="6">Methyltransferase type 11 domain-containing protein</fullName>
    </recommendedName>
</protein>
<sequence>MFNSPRTMAMVFTTGNYCQKLARTTSVRCLSNSSSDPTNVWKLSLEDEARYWKGYLTTRPKYSDDFFNLIYDYHRAHSGSFAVAHDVGAGPGQVSAKLAQRFAHIVVSDNNSNHVDYARHMLEQTRYSQQQQKPRFSFAVTKGEELGGRYPSASADLVACALMFPLMDTEAALRSFGHILKPGGTLAIWFYGRAHFAESGPTTARRQSLLDCIIDHHFGAVIQGQGPAHRAGWKRAADGMASWLDYIPFAAQDWTAVERRKWNSTWTNMGFFSPRACDFPVQPVSRVGATETLHEIEDRQLWRKNWTVAELKAFVEYIFPFCHLDREPVQPLWERLQAEMGGVHAKQAFSWPAVLILASRR</sequence>
<reference evidence="9" key="2">
    <citation type="submission" date="2016-02" db="EMBL/GenBank/DDBJ databases">
        <title>Genome sequencing of Aspergillus luchuensis NBRC 4314.</title>
        <authorList>
            <person name="Yamada O."/>
        </authorList>
    </citation>
    <scope>NUCLEOTIDE SEQUENCE [LARGE SCALE GENOMIC DNA]</scope>
    <source>
        <strain evidence="9">RIB 2604</strain>
    </source>
</reference>
<dbReference type="PANTHER" id="PTHR44942:SF4">
    <property type="entry name" value="METHYLTRANSFERASE TYPE 11 DOMAIN-CONTAINING PROTEIN"/>
    <property type="match status" value="1"/>
</dbReference>
<dbReference type="SUPFAM" id="SSF53335">
    <property type="entry name" value="S-adenosyl-L-methionine-dependent methyltransferases"/>
    <property type="match status" value="1"/>
</dbReference>
<dbReference type="InterPro" id="IPR051052">
    <property type="entry name" value="Diverse_substrate_MTase"/>
</dbReference>
<dbReference type="Gene3D" id="3.40.50.150">
    <property type="entry name" value="Vaccinia Virus protein VP39"/>
    <property type="match status" value="1"/>
</dbReference>
<feature type="domain" description="Methyltransferase type 11" evidence="6">
    <location>
        <begin position="86"/>
        <end position="188"/>
    </location>
</feature>
<dbReference type="KEGG" id="aluc:AKAW2_61024S"/>
<evidence type="ECO:0000313" key="7">
    <source>
        <dbReference type="EMBL" id="BCS02760.1"/>
    </source>
</evidence>